<dbReference type="EMBL" id="JARQZJ010000011">
    <property type="protein sequence ID" value="KAK9872459.1"/>
    <property type="molecule type" value="Genomic_DNA"/>
</dbReference>
<dbReference type="Proteomes" id="UP001431783">
    <property type="component" value="Unassembled WGS sequence"/>
</dbReference>
<comment type="caution">
    <text evidence="2">The sequence shown here is derived from an EMBL/GenBank/DDBJ whole genome shotgun (WGS) entry which is preliminary data.</text>
</comment>
<sequence>MCVFPTSRYFKNGEIRGKCNNISRYWGTFFSTIIYTFCLIAANVEQNIFESKRHYDFNKIAYLLYIGSTIT</sequence>
<gene>
    <name evidence="2" type="ORF">WA026_017927</name>
</gene>
<dbReference type="AlphaFoldDB" id="A0AAW1TZB3"/>
<protein>
    <submittedName>
        <fullName evidence="2">Uncharacterized protein</fullName>
    </submittedName>
</protein>
<feature type="transmembrane region" description="Helical" evidence="1">
    <location>
        <begin position="25"/>
        <end position="44"/>
    </location>
</feature>
<keyword evidence="3" id="KW-1185">Reference proteome</keyword>
<organism evidence="2 3">
    <name type="scientific">Henosepilachna vigintioctopunctata</name>
    <dbReference type="NCBI Taxonomy" id="420089"/>
    <lineage>
        <taxon>Eukaryota</taxon>
        <taxon>Metazoa</taxon>
        <taxon>Ecdysozoa</taxon>
        <taxon>Arthropoda</taxon>
        <taxon>Hexapoda</taxon>
        <taxon>Insecta</taxon>
        <taxon>Pterygota</taxon>
        <taxon>Neoptera</taxon>
        <taxon>Endopterygota</taxon>
        <taxon>Coleoptera</taxon>
        <taxon>Polyphaga</taxon>
        <taxon>Cucujiformia</taxon>
        <taxon>Coccinelloidea</taxon>
        <taxon>Coccinellidae</taxon>
        <taxon>Epilachninae</taxon>
        <taxon>Epilachnini</taxon>
        <taxon>Henosepilachna</taxon>
    </lineage>
</organism>
<keyword evidence="1" id="KW-0812">Transmembrane</keyword>
<feature type="non-terminal residue" evidence="2">
    <location>
        <position position="71"/>
    </location>
</feature>
<reference evidence="2 3" key="1">
    <citation type="submission" date="2023-03" db="EMBL/GenBank/DDBJ databases">
        <title>Genome insight into feeding habits of ladybird beetles.</title>
        <authorList>
            <person name="Li H.-S."/>
            <person name="Huang Y.-H."/>
            <person name="Pang H."/>
        </authorList>
    </citation>
    <scope>NUCLEOTIDE SEQUENCE [LARGE SCALE GENOMIC DNA]</scope>
    <source>
        <strain evidence="2">SYSU_2023b</strain>
        <tissue evidence="2">Whole body</tissue>
    </source>
</reference>
<proteinExistence type="predicted"/>
<accession>A0AAW1TZB3</accession>
<evidence type="ECO:0000256" key="1">
    <source>
        <dbReference type="SAM" id="Phobius"/>
    </source>
</evidence>
<keyword evidence="1" id="KW-0472">Membrane</keyword>
<evidence type="ECO:0000313" key="3">
    <source>
        <dbReference type="Proteomes" id="UP001431783"/>
    </source>
</evidence>
<keyword evidence="1" id="KW-1133">Transmembrane helix</keyword>
<name>A0AAW1TZB3_9CUCU</name>
<evidence type="ECO:0000313" key="2">
    <source>
        <dbReference type="EMBL" id="KAK9872459.1"/>
    </source>
</evidence>